<sequence length="52" mass="5792">MEAAARLLEMTPDPVAEIARRVVFADPLYFSRRSRALRGLSPSAHRARHGTS</sequence>
<reference evidence="4" key="1">
    <citation type="submission" date="2022-12" db="EMBL/GenBank/DDBJ databases">
        <title>Reference genome sequencing for broad-spectrum identification of bacterial and archaeal isolates by mass spectrometry.</title>
        <authorList>
            <person name="Sekiguchi Y."/>
            <person name="Tourlousse D.M."/>
        </authorList>
    </citation>
    <scope>NUCLEOTIDE SEQUENCE</scope>
    <source>
        <strain evidence="4">5-2</strain>
    </source>
</reference>
<evidence type="ECO:0000259" key="3">
    <source>
        <dbReference type="PROSITE" id="PS01124"/>
    </source>
</evidence>
<dbReference type="Proteomes" id="UP001144451">
    <property type="component" value="Unassembled WGS sequence"/>
</dbReference>
<dbReference type="SUPFAM" id="SSF46689">
    <property type="entry name" value="Homeodomain-like"/>
    <property type="match status" value="1"/>
</dbReference>
<keyword evidence="5" id="KW-1185">Reference proteome</keyword>
<accession>A0ABQ5RDI6</accession>
<proteinExistence type="predicted"/>
<dbReference type="RefSeq" id="WP_241237657.1">
    <property type="nucleotide sequence ID" value="NZ_JBHLYZ010000078.1"/>
</dbReference>
<dbReference type="Pfam" id="PF12833">
    <property type="entry name" value="HTH_18"/>
    <property type="match status" value="1"/>
</dbReference>
<keyword evidence="2" id="KW-0804">Transcription</keyword>
<feature type="domain" description="HTH araC/xylS-type" evidence="3">
    <location>
        <begin position="1"/>
        <end position="48"/>
    </location>
</feature>
<dbReference type="InterPro" id="IPR018060">
    <property type="entry name" value="HTH_AraC"/>
</dbReference>
<dbReference type="Gene3D" id="1.10.10.60">
    <property type="entry name" value="Homeodomain-like"/>
    <property type="match status" value="1"/>
</dbReference>
<dbReference type="PROSITE" id="PS01124">
    <property type="entry name" value="HTH_ARAC_FAMILY_2"/>
    <property type="match status" value="1"/>
</dbReference>
<evidence type="ECO:0000256" key="2">
    <source>
        <dbReference type="ARBA" id="ARBA00023163"/>
    </source>
</evidence>
<evidence type="ECO:0000313" key="4">
    <source>
        <dbReference type="EMBL" id="GLI29968.1"/>
    </source>
</evidence>
<organism evidence="4 5">
    <name type="scientific">Brachybacterium conglomeratum</name>
    <dbReference type="NCBI Taxonomy" id="47846"/>
    <lineage>
        <taxon>Bacteria</taxon>
        <taxon>Bacillati</taxon>
        <taxon>Actinomycetota</taxon>
        <taxon>Actinomycetes</taxon>
        <taxon>Micrococcales</taxon>
        <taxon>Dermabacteraceae</taxon>
        <taxon>Brachybacterium</taxon>
    </lineage>
</organism>
<evidence type="ECO:0000313" key="5">
    <source>
        <dbReference type="Proteomes" id="UP001144451"/>
    </source>
</evidence>
<evidence type="ECO:0000256" key="1">
    <source>
        <dbReference type="ARBA" id="ARBA00023015"/>
    </source>
</evidence>
<keyword evidence="1" id="KW-0805">Transcription regulation</keyword>
<comment type="caution">
    <text evidence="4">The sequence shown here is derived from an EMBL/GenBank/DDBJ whole genome shotgun (WGS) entry which is preliminary data.</text>
</comment>
<protein>
    <recommendedName>
        <fullName evidence="3">HTH araC/xylS-type domain-containing protein</fullName>
    </recommendedName>
</protein>
<gene>
    <name evidence="4" type="ORF">BCONGLO52_08090</name>
</gene>
<dbReference type="EMBL" id="BSDQ01000001">
    <property type="protein sequence ID" value="GLI29968.1"/>
    <property type="molecule type" value="Genomic_DNA"/>
</dbReference>
<name>A0ABQ5RDI6_9MICO</name>
<dbReference type="InterPro" id="IPR009057">
    <property type="entry name" value="Homeodomain-like_sf"/>
</dbReference>